<evidence type="ECO:0000313" key="1">
    <source>
        <dbReference type="EMBL" id="GIM71577.1"/>
    </source>
</evidence>
<dbReference type="AlphaFoldDB" id="A0A919VPW9"/>
<keyword evidence="2" id="KW-1185">Reference proteome</keyword>
<dbReference type="Proteomes" id="UP000680865">
    <property type="component" value="Unassembled WGS sequence"/>
</dbReference>
<sequence>MKLLGARMHGSADDNKMANKLMVGEHEDHPPGIHSPPLTAIRILTICYSHLCDPAQPDNGTPALPIMGVPEKNQGMKYVQLEIFTTVELAWMRDPARRRNYAAATEEFRREHKVRRAFGKALGHTTRLRRDSPEARTPDGKLIWIEAARALFREANSYRAQAVAEFERDRRRAAGDLFDWARFTHRWLVKYAADY</sequence>
<dbReference type="RefSeq" id="WP_212997478.1">
    <property type="nucleotide sequence ID" value="NZ_BAAATW010000008.1"/>
</dbReference>
<name>A0A919VPW9_9ACTN</name>
<gene>
    <name evidence="1" type="ORF">Aco04nite_25970</name>
</gene>
<accession>A0A919VPW9</accession>
<comment type="caution">
    <text evidence="1">The sequence shown here is derived from an EMBL/GenBank/DDBJ whole genome shotgun (WGS) entry which is preliminary data.</text>
</comment>
<protein>
    <submittedName>
        <fullName evidence="1">Uncharacterized protein</fullName>
    </submittedName>
</protein>
<reference evidence="1" key="1">
    <citation type="submission" date="2021-03" db="EMBL/GenBank/DDBJ databases">
        <title>Whole genome shotgun sequence of Actinoplanes consettensis NBRC 14913.</title>
        <authorList>
            <person name="Komaki H."/>
            <person name="Tamura T."/>
        </authorList>
    </citation>
    <scope>NUCLEOTIDE SEQUENCE</scope>
    <source>
        <strain evidence="1">NBRC 14913</strain>
    </source>
</reference>
<evidence type="ECO:0000313" key="2">
    <source>
        <dbReference type="Proteomes" id="UP000680865"/>
    </source>
</evidence>
<proteinExistence type="predicted"/>
<organism evidence="1 2">
    <name type="scientific">Winogradskya consettensis</name>
    <dbReference type="NCBI Taxonomy" id="113560"/>
    <lineage>
        <taxon>Bacteria</taxon>
        <taxon>Bacillati</taxon>
        <taxon>Actinomycetota</taxon>
        <taxon>Actinomycetes</taxon>
        <taxon>Micromonosporales</taxon>
        <taxon>Micromonosporaceae</taxon>
        <taxon>Winogradskya</taxon>
    </lineage>
</organism>
<dbReference type="EMBL" id="BOQP01000011">
    <property type="protein sequence ID" value="GIM71577.1"/>
    <property type="molecule type" value="Genomic_DNA"/>
</dbReference>